<evidence type="ECO:0000313" key="2">
    <source>
        <dbReference type="EMBL" id="TPW33842.1"/>
    </source>
</evidence>
<dbReference type="CDD" id="cd05483">
    <property type="entry name" value="retropepsin_like_bacteria"/>
    <property type="match status" value="1"/>
</dbReference>
<gene>
    <name evidence="2" type="ORF">E3202_04390</name>
</gene>
<accession>A0A506UKT1</accession>
<dbReference type="SUPFAM" id="SSF50630">
    <property type="entry name" value="Acid proteases"/>
    <property type="match status" value="1"/>
</dbReference>
<dbReference type="AlphaFoldDB" id="A0A506UKT1"/>
<keyword evidence="3" id="KW-1185">Reference proteome</keyword>
<dbReference type="Proteomes" id="UP000315037">
    <property type="component" value="Unassembled WGS sequence"/>
</dbReference>
<organism evidence="2 3">
    <name type="scientific">Oecophyllibacter saccharovorans</name>
    <dbReference type="NCBI Taxonomy" id="2558360"/>
    <lineage>
        <taxon>Bacteria</taxon>
        <taxon>Pseudomonadati</taxon>
        <taxon>Pseudomonadota</taxon>
        <taxon>Alphaproteobacteria</taxon>
        <taxon>Acetobacterales</taxon>
        <taxon>Acetobacteraceae</taxon>
        <taxon>Oecophyllibacter</taxon>
    </lineage>
</organism>
<comment type="caution">
    <text evidence="2">The sequence shown here is derived from an EMBL/GenBank/DDBJ whole genome shotgun (WGS) entry which is preliminary data.</text>
</comment>
<evidence type="ECO:0000256" key="1">
    <source>
        <dbReference type="SAM" id="MobiDB-lite"/>
    </source>
</evidence>
<feature type="compositionally biased region" description="Basic residues" evidence="1">
    <location>
        <begin position="379"/>
        <end position="396"/>
    </location>
</feature>
<dbReference type="Pfam" id="PF13650">
    <property type="entry name" value="Asp_protease_2"/>
    <property type="match status" value="2"/>
</dbReference>
<proteinExistence type="predicted"/>
<evidence type="ECO:0008006" key="4">
    <source>
        <dbReference type="Google" id="ProtNLM"/>
    </source>
</evidence>
<reference evidence="2 3" key="1">
    <citation type="submission" date="2019-03" db="EMBL/GenBank/DDBJ databases">
        <title>The complete genome sequence of Neokomagataea sp. Jb2 NBRC113641.</title>
        <authorList>
            <person name="Chua K.-O."/>
            <person name="Chan K.-G."/>
            <person name="See-Too W.-S."/>
        </authorList>
    </citation>
    <scope>NUCLEOTIDE SEQUENCE [LARGE SCALE GENOMIC DNA]</scope>
    <source>
        <strain evidence="2 3">Jb2</strain>
    </source>
</reference>
<dbReference type="InterPro" id="IPR034122">
    <property type="entry name" value="Retropepsin-like_bacterial"/>
</dbReference>
<evidence type="ECO:0000313" key="3">
    <source>
        <dbReference type="Proteomes" id="UP000315037"/>
    </source>
</evidence>
<dbReference type="InterPro" id="IPR021109">
    <property type="entry name" value="Peptidase_aspartic_dom_sf"/>
</dbReference>
<sequence>MKSWPFLKGSAADHVGSARRSRTKNHLLAALAVGGSALLATAGSSAAPVTLPDPSIPLLPERPSLCRMQEVARLPLRLTGYSLTTPALLDGGALSMIVDTGSQGGLLTPEAAMRFHLVPDPQARVIIAGPDGRGHEVPVMLVPSLQLEHLRLTDVGFPLGNLPGVPKIRPPVQGLLGMNVLGIFDVELDLPHHQLNLWDVRRGSAICPSPPPWPGRVGAGWTEIPARVSGGRFFIPFTLDGRHGVALLDSGARSHILSRGFAHRLGVSADVLARDPGGVSGGVNTASATNEAADPARALNEANVYRWHRFHRLSVAGQTRLDPVLTVAPLHDQADLLLGADWFATHRVWLSTDTPDGEGRIYVQDVPQFQPAPAVVPLHKARKRPDRLSQHRHTRP</sequence>
<dbReference type="Gene3D" id="2.40.70.10">
    <property type="entry name" value="Acid Proteases"/>
    <property type="match status" value="2"/>
</dbReference>
<dbReference type="EMBL" id="SORZ01000002">
    <property type="protein sequence ID" value="TPW33842.1"/>
    <property type="molecule type" value="Genomic_DNA"/>
</dbReference>
<protein>
    <recommendedName>
        <fullName evidence="4">Peptidase A2 domain-containing protein</fullName>
    </recommendedName>
</protein>
<name>A0A506UKT1_9PROT</name>
<feature type="region of interest" description="Disordered" evidence="1">
    <location>
        <begin position="373"/>
        <end position="396"/>
    </location>
</feature>